<evidence type="ECO:0000256" key="2">
    <source>
        <dbReference type="ARBA" id="ARBA00022747"/>
    </source>
</evidence>
<dbReference type="EMBL" id="RQNR01000099">
    <property type="protein sequence ID" value="RQN21039.1"/>
    <property type="molecule type" value="Genomic_DNA"/>
</dbReference>
<dbReference type="Gene3D" id="1.10.287.1120">
    <property type="entry name" value="Bipartite methylase S protein"/>
    <property type="match status" value="1"/>
</dbReference>
<evidence type="ECO:0000313" key="6">
    <source>
        <dbReference type="Proteomes" id="UP000273641"/>
    </source>
</evidence>
<evidence type="ECO:0000256" key="3">
    <source>
        <dbReference type="ARBA" id="ARBA00023125"/>
    </source>
</evidence>
<sequence>MSSTIFLVPKLNEQEKIANFLSKVDSIIEKQEKKVQYWNSYKKGMMQKIFSQKIRFKDENCRDYPEWEEKKLGSCFLERSITNNNELELLSVTINNGVKKRSDIEGKDNSSDDKSNYKLVEKNDIVYNSMRMWQGASGVSSYRGIVSPAYTILIPQNNVNSYFFAYLFKLEKVINEFRKFSQGLTSDTWNLKYPLLKGIRVKVPCLEEQTKIANFLSNIDNIIDKESKKLEELRQWKKGLFQQMFV</sequence>
<dbReference type="Proteomes" id="UP000273641">
    <property type="component" value="Unassembled WGS sequence"/>
</dbReference>
<keyword evidence="3" id="KW-0238">DNA-binding</keyword>
<dbReference type="GO" id="GO:0009307">
    <property type="term" value="P:DNA restriction-modification system"/>
    <property type="evidence" value="ECO:0007669"/>
    <property type="project" value="UniProtKB-KW"/>
</dbReference>
<dbReference type="InterPro" id="IPR044946">
    <property type="entry name" value="Restrct_endonuc_typeI_TRD_sf"/>
</dbReference>
<keyword evidence="5" id="KW-0540">Nuclease</keyword>
<keyword evidence="5" id="KW-0255">Endonuclease</keyword>
<comment type="similarity">
    <text evidence="1">Belongs to the type-I restriction system S methylase family.</text>
</comment>
<feature type="domain" description="Type I restriction modification DNA specificity" evidence="4">
    <location>
        <begin position="73"/>
        <end position="234"/>
    </location>
</feature>
<proteinExistence type="inferred from homology"/>
<evidence type="ECO:0000313" key="5">
    <source>
        <dbReference type="EMBL" id="RQN21039.1"/>
    </source>
</evidence>
<evidence type="ECO:0000259" key="4">
    <source>
        <dbReference type="Pfam" id="PF01420"/>
    </source>
</evidence>
<keyword evidence="5" id="KW-0378">Hydrolase</keyword>
<dbReference type="Gene3D" id="3.90.220.20">
    <property type="entry name" value="DNA methylase specificity domains"/>
    <property type="match status" value="1"/>
</dbReference>
<dbReference type="InterPro" id="IPR052021">
    <property type="entry name" value="Type-I_RS_S_subunit"/>
</dbReference>
<protein>
    <submittedName>
        <fullName evidence="5">Restriction endonuclease subunit S</fullName>
    </submittedName>
</protein>
<dbReference type="Pfam" id="PF01420">
    <property type="entry name" value="Methylase_S"/>
    <property type="match status" value="1"/>
</dbReference>
<evidence type="ECO:0000256" key="1">
    <source>
        <dbReference type="ARBA" id="ARBA00010923"/>
    </source>
</evidence>
<dbReference type="PANTHER" id="PTHR30408:SF12">
    <property type="entry name" value="TYPE I RESTRICTION ENZYME MJAVIII SPECIFICITY SUBUNIT"/>
    <property type="match status" value="1"/>
</dbReference>
<accession>A0AAE8K5U5</accession>
<dbReference type="InterPro" id="IPR000055">
    <property type="entry name" value="Restrct_endonuc_typeI_TRD"/>
</dbReference>
<dbReference type="SUPFAM" id="SSF116734">
    <property type="entry name" value="DNA methylase specificity domain"/>
    <property type="match status" value="2"/>
</dbReference>
<comment type="caution">
    <text evidence="5">The sequence shown here is derived from an EMBL/GenBank/DDBJ whole genome shotgun (WGS) entry which is preliminary data.</text>
</comment>
<dbReference type="AlphaFoldDB" id="A0AAE8K5U5"/>
<dbReference type="PANTHER" id="PTHR30408">
    <property type="entry name" value="TYPE-1 RESTRICTION ENZYME ECOKI SPECIFICITY PROTEIN"/>
    <property type="match status" value="1"/>
</dbReference>
<keyword evidence="2" id="KW-0680">Restriction system</keyword>
<reference evidence="5 6" key="1">
    <citation type="submission" date="2018-11" db="EMBL/GenBank/DDBJ databases">
        <title>Draft genome sequences of potential pathogenic Clostridium perfringens from environmental surface water in the North West Province, South Africa.</title>
        <authorList>
            <person name="Fourie J.C.J."/>
            <person name="Sanko T.J."/>
            <person name="Bezuidenhout C."/>
            <person name="Mienie C."/>
            <person name="Adeleke R."/>
        </authorList>
    </citation>
    <scope>NUCLEOTIDE SEQUENCE [LARGE SCALE GENOMIC DNA]</scope>
    <source>
        <strain evidence="5 6">SC4-C13</strain>
    </source>
</reference>
<name>A0AAE8K5U5_CLOPF</name>
<organism evidence="5 6">
    <name type="scientific">Clostridium perfringens</name>
    <dbReference type="NCBI Taxonomy" id="1502"/>
    <lineage>
        <taxon>Bacteria</taxon>
        <taxon>Bacillati</taxon>
        <taxon>Bacillota</taxon>
        <taxon>Clostridia</taxon>
        <taxon>Eubacteriales</taxon>
        <taxon>Clostridiaceae</taxon>
        <taxon>Clostridium</taxon>
    </lineage>
</organism>
<dbReference type="GO" id="GO:0003677">
    <property type="term" value="F:DNA binding"/>
    <property type="evidence" value="ECO:0007669"/>
    <property type="project" value="UniProtKB-KW"/>
</dbReference>
<dbReference type="GO" id="GO:0004519">
    <property type="term" value="F:endonuclease activity"/>
    <property type="evidence" value="ECO:0007669"/>
    <property type="project" value="UniProtKB-KW"/>
</dbReference>
<gene>
    <name evidence="5" type="ORF">EHZ11_16260</name>
</gene>